<dbReference type="EMBL" id="FOSN01000010">
    <property type="protein sequence ID" value="SFK56300.1"/>
    <property type="molecule type" value="Genomic_DNA"/>
</dbReference>
<organism evidence="2 3">
    <name type="scientific">Methylocapsa palsarum</name>
    <dbReference type="NCBI Taxonomy" id="1612308"/>
    <lineage>
        <taxon>Bacteria</taxon>
        <taxon>Pseudomonadati</taxon>
        <taxon>Pseudomonadota</taxon>
        <taxon>Alphaproteobacteria</taxon>
        <taxon>Hyphomicrobiales</taxon>
        <taxon>Beijerinckiaceae</taxon>
        <taxon>Methylocapsa</taxon>
    </lineage>
</organism>
<proteinExistence type="predicted"/>
<name>A0A1I4AJE3_9HYPH</name>
<feature type="signal peptide" evidence="1">
    <location>
        <begin position="1"/>
        <end position="19"/>
    </location>
</feature>
<dbReference type="OrthoDB" id="8236922at2"/>
<keyword evidence="1" id="KW-0732">Signal</keyword>
<feature type="chain" id="PRO_5011727769" evidence="1">
    <location>
        <begin position="20"/>
        <end position="195"/>
    </location>
</feature>
<keyword evidence="3" id="KW-1185">Reference proteome</keyword>
<dbReference type="RefSeq" id="WP_091682880.1">
    <property type="nucleotide sequence ID" value="NZ_FOSN01000010.1"/>
</dbReference>
<evidence type="ECO:0000313" key="3">
    <source>
        <dbReference type="Proteomes" id="UP000198755"/>
    </source>
</evidence>
<reference evidence="2 3" key="1">
    <citation type="submission" date="2016-10" db="EMBL/GenBank/DDBJ databases">
        <authorList>
            <person name="de Groot N.N."/>
        </authorList>
    </citation>
    <scope>NUCLEOTIDE SEQUENCE [LARGE SCALE GENOMIC DNA]</scope>
    <source>
        <strain evidence="2 3">NE2</strain>
    </source>
</reference>
<evidence type="ECO:0000256" key="1">
    <source>
        <dbReference type="SAM" id="SignalP"/>
    </source>
</evidence>
<dbReference type="AlphaFoldDB" id="A0A1I4AJE3"/>
<accession>A0A1I4AJE3</accession>
<sequence>MKKTSLCAALTLCASPAFAADQPLTCHYDGHGDLTSSEAAPAGATVGSVERNGWFGDGYIYVISAKDGSACPGQVPLGTKTALTAPIVRQPTLNCGTSASAGDGAVLGGSVTVFHAPAKAIAVTVRMNGGTTPNTKYKFSVNCEHVLGSLQTDAQGNGDARFSFVESEVGPSFALGLAADEPAGNIFQSVPLTLK</sequence>
<protein>
    <submittedName>
        <fullName evidence="2">Uncharacterized protein</fullName>
    </submittedName>
</protein>
<gene>
    <name evidence="2" type="ORF">SAMN05444581_110132</name>
</gene>
<evidence type="ECO:0000313" key="2">
    <source>
        <dbReference type="EMBL" id="SFK56300.1"/>
    </source>
</evidence>
<dbReference type="Proteomes" id="UP000198755">
    <property type="component" value="Unassembled WGS sequence"/>
</dbReference>
<dbReference type="STRING" id="1612308.SAMN05444581_110132"/>